<dbReference type="AlphaFoldDB" id="A0A832VZU9"/>
<evidence type="ECO:0000313" key="2">
    <source>
        <dbReference type="Proteomes" id="UP000600363"/>
    </source>
</evidence>
<organism evidence="1 2">
    <name type="scientific">Methermicoccus shengliensis</name>
    <dbReference type="NCBI Taxonomy" id="660064"/>
    <lineage>
        <taxon>Archaea</taxon>
        <taxon>Methanobacteriati</taxon>
        <taxon>Methanobacteriota</taxon>
        <taxon>Stenosarchaea group</taxon>
        <taxon>Methanomicrobia</taxon>
        <taxon>Methanosarcinales</taxon>
        <taxon>Methermicoccaceae</taxon>
        <taxon>Methermicoccus</taxon>
    </lineage>
</organism>
<dbReference type="InterPro" id="IPR019209">
    <property type="entry name" value="DUF2098"/>
</dbReference>
<dbReference type="PIRSF" id="PIRSF037053">
    <property type="entry name" value="UCP037053"/>
    <property type="match status" value="1"/>
</dbReference>
<evidence type="ECO:0000313" key="1">
    <source>
        <dbReference type="EMBL" id="HIH69665.1"/>
    </source>
</evidence>
<dbReference type="InterPro" id="IPR017099">
    <property type="entry name" value="UCP037053"/>
</dbReference>
<gene>
    <name evidence="1" type="ORF">HA299_03470</name>
</gene>
<dbReference type="EMBL" id="DUIH01000011">
    <property type="protein sequence ID" value="HIH69665.1"/>
    <property type="molecule type" value="Genomic_DNA"/>
</dbReference>
<reference evidence="1" key="1">
    <citation type="journal article" date="2020" name="bioRxiv">
        <title>A rank-normalized archaeal taxonomy based on genome phylogeny resolves widespread incomplete and uneven classifications.</title>
        <authorList>
            <person name="Rinke C."/>
            <person name="Chuvochina M."/>
            <person name="Mussig A.J."/>
            <person name="Chaumeil P.-A."/>
            <person name="Waite D.W."/>
            <person name="Whitman W.B."/>
            <person name="Parks D.H."/>
            <person name="Hugenholtz P."/>
        </authorList>
    </citation>
    <scope>NUCLEOTIDE SEQUENCE</scope>
    <source>
        <strain evidence="1">UBA12518</strain>
    </source>
</reference>
<proteinExistence type="predicted"/>
<dbReference type="Proteomes" id="UP000600363">
    <property type="component" value="Unassembled WGS sequence"/>
</dbReference>
<name>A0A832VZU9_9EURY</name>
<dbReference type="RefSeq" id="WP_042687511.1">
    <property type="nucleotide sequence ID" value="NZ_DUIH01000011.1"/>
</dbReference>
<protein>
    <submittedName>
        <fullName evidence="1">DUF2098 family protein</fullName>
    </submittedName>
</protein>
<comment type="caution">
    <text evidence="1">The sequence shown here is derived from an EMBL/GenBank/DDBJ whole genome shotgun (WGS) entry which is preliminary data.</text>
</comment>
<dbReference type="Pfam" id="PF09871">
    <property type="entry name" value="DUF2098"/>
    <property type="match status" value="1"/>
</dbReference>
<sequence>MEQAAEAALDLYGRPIKKGDAVKYVGTGTTGKVKDILKDSEGVWVMLDTTELLYKPEYLVYEEEVKKRHEEEITYTLEEIIRLQEQRAEKMREIEADHENIETGG</sequence>
<accession>A0A832VZU9</accession>